<dbReference type="SUPFAM" id="SSF56112">
    <property type="entry name" value="Protein kinase-like (PK-like)"/>
    <property type="match status" value="1"/>
</dbReference>
<keyword evidence="2" id="KW-0808">Transferase</keyword>
<keyword evidence="1" id="KW-0723">Serine/threonine-protein kinase</keyword>
<keyword evidence="3 6" id="KW-0547">Nucleotide-binding</keyword>
<dbReference type="Gene3D" id="1.25.40.430">
    <property type="match status" value="1"/>
</dbReference>
<feature type="region of interest" description="Disordered" evidence="7">
    <location>
        <begin position="274"/>
        <end position="320"/>
    </location>
</feature>
<dbReference type="GO" id="GO:0004674">
    <property type="term" value="F:protein serine/threonine kinase activity"/>
    <property type="evidence" value="ECO:0007669"/>
    <property type="project" value="UniProtKB-KW"/>
</dbReference>
<dbReference type="Proteomes" id="UP001489004">
    <property type="component" value="Unassembled WGS sequence"/>
</dbReference>
<evidence type="ECO:0000313" key="11">
    <source>
        <dbReference type="Proteomes" id="UP001489004"/>
    </source>
</evidence>
<dbReference type="InterPro" id="IPR011009">
    <property type="entry name" value="Kinase-like_dom_sf"/>
</dbReference>
<dbReference type="GO" id="GO:0005524">
    <property type="term" value="F:ATP binding"/>
    <property type="evidence" value="ECO:0007669"/>
    <property type="project" value="UniProtKB-UniRule"/>
</dbReference>
<dbReference type="FunFam" id="1.10.510.10:FF:000224">
    <property type="entry name" value="serine/threonine-protein kinase mph1 isoform X1"/>
    <property type="match status" value="1"/>
</dbReference>
<dbReference type="Gene3D" id="3.30.200.20">
    <property type="entry name" value="Phosphorylase Kinase, domain 1"/>
    <property type="match status" value="1"/>
</dbReference>
<dbReference type="AlphaFoldDB" id="A0AAW1R641"/>
<feature type="binding site" evidence="6">
    <location>
        <position position="703"/>
    </location>
    <ligand>
        <name>ATP</name>
        <dbReference type="ChEBI" id="CHEBI:30616"/>
    </ligand>
</feature>
<feature type="compositionally biased region" description="Low complexity" evidence="7">
    <location>
        <begin position="1"/>
        <end position="14"/>
    </location>
</feature>
<keyword evidence="4" id="KW-0418">Kinase</keyword>
<dbReference type="Pfam" id="PF08311">
    <property type="entry name" value="Mad3_BUB1_I"/>
    <property type="match status" value="1"/>
</dbReference>
<dbReference type="CDD" id="cd14131">
    <property type="entry name" value="PKc_Mps1"/>
    <property type="match status" value="1"/>
</dbReference>
<name>A0AAW1R641_9CHLO</name>
<dbReference type="GO" id="GO:0033316">
    <property type="term" value="P:meiotic spindle assembly checkpoint signaling"/>
    <property type="evidence" value="ECO:0007669"/>
    <property type="project" value="TreeGrafter"/>
</dbReference>
<dbReference type="SMART" id="SM00220">
    <property type="entry name" value="S_TKc"/>
    <property type="match status" value="1"/>
</dbReference>
<dbReference type="InterPro" id="IPR013212">
    <property type="entry name" value="Mad3/Bub1_I"/>
</dbReference>
<gene>
    <name evidence="10" type="ORF">WJX72_002702</name>
</gene>
<dbReference type="Gene3D" id="1.10.510.10">
    <property type="entry name" value="Transferase(Phosphotransferase) domain 1"/>
    <property type="match status" value="1"/>
</dbReference>
<dbReference type="GO" id="GO:0007094">
    <property type="term" value="P:mitotic spindle assembly checkpoint signaling"/>
    <property type="evidence" value="ECO:0007669"/>
    <property type="project" value="TreeGrafter"/>
</dbReference>
<keyword evidence="5 6" id="KW-0067">ATP-binding</keyword>
<dbReference type="GO" id="GO:0005634">
    <property type="term" value="C:nucleus"/>
    <property type="evidence" value="ECO:0007669"/>
    <property type="project" value="TreeGrafter"/>
</dbReference>
<dbReference type="InterPro" id="IPR008271">
    <property type="entry name" value="Ser/Thr_kinase_AS"/>
</dbReference>
<accession>A0AAW1R641</accession>
<feature type="region of interest" description="Disordered" evidence="7">
    <location>
        <begin position="508"/>
        <end position="618"/>
    </location>
</feature>
<sequence length="1085" mass="115874">MNPAATPGTATQTPARPPKAAQGSTWEADLKLYLEGQGATPPSVRSQRNSLVGALHADLKSPTAWLSFLEHEEAVLSGSTNTLDGAFRTNRQGVTLFHLYSWATKVVERHGNYQNIAYLRLWLGFARQQWFKSEDDARDTFKMLKGQHIGDTFAALYADWATLEHSTGNLSKSLSIVEKGIRAGAAPVSSLESMLAQLKNGTFTSRAPGQPGITTGLTSHSGAAHCGDGSHTANMEDTLELTRCKVPGSHEPSAKPPTDTILIHKAAAGALSRGNHTSFSITSSSASEETHTLHSHARMATPATGLTTRSTSSHGSSGDEETVALGIRNTSANKAGGDEPTIIVNRSLSGASQAAKAASYSFASAFRGPKRTGLGGGAMRVRRSTDSDPSSQSAAEGGDESPSDASKKRKADKDAHQSPQPVTSVPGGTKRRQSPEVEVKTMASLAATAESRPHDEEIEDTVPIVNSRLAARALHGRQSIAPGAFKKGTACGQGSPEEVYVRKVVSEADAPTQPLSKPTAPVAAPVQEDADSTLPLSRPPAASRPITPNAAGQKQVRLETPGSNAVKALSRPTPPAPPSQHYIARPTPPAPPAAEKPAPAVAPRPIMGPPAPVSAANRPRQPLAPVLQPAAPQMQAPPPQPMSAQIQQHQAQVQQQRQRRVREDENTVMVRATRYTKLECVGRGGSSKVFKVMAPNRKIYALKRIKLQGRDAEAASGFIDEITLLQRLRNKQNIIQLVDAEVIQAEGLIYMVLEYGDIDLARLLAKHEKARGEGRPGEVDENFVRLYWQQMLQAVDTIHEARIVHSDLKPANFLMVEGQLKLIDFGIAKAIQSDTTSIARESQVGTLNYMSPEAILGGNNNIRGGPPMKVGRPSDIWSLGCILYQMVYGHTPFSAYPFIQKMHAITDPTHRVDFPPLKNAALLDAMRRCLDRNPRTRITMQELLDHPFLWPEKAANPQGLVGLSRDQLRKLLSHPAQASSSCAAGGVSVAAAAAAAALRRTTQGGAGSGSAAAPVRPLSSIGNLQSEILQKAASLKRVEPASKPAPHPDQENHLAAALRKGLEKFHFDDSTLHGEDSNTTSGFSV</sequence>
<feature type="compositionally biased region" description="Low complexity" evidence="7">
    <location>
        <begin position="276"/>
        <end position="287"/>
    </location>
</feature>
<feature type="domain" description="BUB1 N-terminal" evidence="9">
    <location>
        <begin position="44"/>
        <end position="219"/>
    </location>
</feature>
<dbReference type="GO" id="GO:0098813">
    <property type="term" value="P:nuclear chromosome segregation"/>
    <property type="evidence" value="ECO:0007669"/>
    <property type="project" value="UniProtKB-ARBA"/>
</dbReference>
<dbReference type="SMART" id="SM00777">
    <property type="entry name" value="Mad3_BUB1_I"/>
    <property type="match status" value="1"/>
</dbReference>
<evidence type="ECO:0000259" key="8">
    <source>
        <dbReference type="PROSITE" id="PS50011"/>
    </source>
</evidence>
<feature type="region of interest" description="Disordered" evidence="7">
    <location>
        <begin position="1035"/>
        <end position="1054"/>
    </location>
</feature>
<comment type="caution">
    <text evidence="10">The sequence shown here is derived from an EMBL/GenBank/DDBJ whole genome shotgun (WGS) entry which is preliminary data.</text>
</comment>
<organism evidence="10 11">
    <name type="scientific">[Myrmecia] bisecta</name>
    <dbReference type="NCBI Taxonomy" id="41462"/>
    <lineage>
        <taxon>Eukaryota</taxon>
        <taxon>Viridiplantae</taxon>
        <taxon>Chlorophyta</taxon>
        <taxon>core chlorophytes</taxon>
        <taxon>Trebouxiophyceae</taxon>
        <taxon>Trebouxiales</taxon>
        <taxon>Trebouxiaceae</taxon>
        <taxon>Myrmecia</taxon>
    </lineage>
</organism>
<evidence type="ECO:0000256" key="6">
    <source>
        <dbReference type="PROSITE-ProRule" id="PRU10141"/>
    </source>
</evidence>
<dbReference type="GO" id="GO:0004712">
    <property type="term" value="F:protein serine/threonine/tyrosine kinase activity"/>
    <property type="evidence" value="ECO:0007669"/>
    <property type="project" value="TreeGrafter"/>
</dbReference>
<evidence type="ECO:0000313" key="10">
    <source>
        <dbReference type="EMBL" id="KAK9828906.1"/>
    </source>
</evidence>
<reference evidence="10 11" key="1">
    <citation type="journal article" date="2024" name="Nat. Commun.">
        <title>Phylogenomics reveals the evolutionary origins of lichenization in chlorophyte algae.</title>
        <authorList>
            <person name="Puginier C."/>
            <person name="Libourel C."/>
            <person name="Otte J."/>
            <person name="Skaloud P."/>
            <person name="Haon M."/>
            <person name="Grisel S."/>
            <person name="Petersen M."/>
            <person name="Berrin J.G."/>
            <person name="Delaux P.M."/>
            <person name="Dal Grande F."/>
            <person name="Keller J."/>
        </authorList>
    </citation>
    <scope>NUCLEOTIDE SEQUENCE [LARGE SCALE GENOMIC DNA]</scope>
    <source>
        <strain evidence="10 11">SAG 2043</strain>
    </source>
</reference>
<dbReference type="InterPro" id="IPR000719">
    <property type="entry name" value="Prot_kinase_dom"/>
</dbReference>
<protein>
    <submittedName>
        <fullName evidence="10">Uncharacterized protein</fullName>
    </submittedName>
</protein>
<feature type="region of interest" description="Disordered" evidence="7">
    <location>
        <begin position="1"/>
        <end position="23"/>
    </location>
</feature>
<dbReference type="PROSITE" id="PS51489">
    <property type="entry name" value="BUB1_N"/>
    <property type="match status" value="1"/>
</dbReference>
<dbReference type="InterPro" id="IPR027084">
    <property type="entry name" value="Mps1_cat"/>
</dbReference>
<feature type="domain" description="Protein kinase" evidence="8">
    <location>
        <begin position="675"/>
        <end position="949"/>
    </location>
</feature>
<feature type="compositionally biased region" description="Pro residues" evidence="7">
    <location>
        <begin position="586"/>
        <end position="612"/>
    </location>
</feature>
<dbReference type="GO" id="GO:0000776">
    <property type="term" value="C:kinetochore"/>
    <property type="evidence" value="ECO:0007669"/>
    <property type="project" value="TreeGrafter"/>
</dbReference>
<feature type="region of interest" description="Disordered" evidence="7">
    <location>
        <begin position="366"/>
        <end position="460"/>
    </location>
</feature>
<evidence type="ECO:0000256" key="7">
    <source>
        <dbReference type="SAM" id="MobiDB-lite"/>
    </source>
</evidence>
<dbReference type="PANTHER" id="PTHR22974">
    <property type="entry name" value="MIXED LINEAGE PROTEIN KINASE"/>
    <property type="match status" value="1"/>
</dbReference>
<dbReference type="PANTHER" id="PTHR22974:SF21">
    <property type="entry name" value="DUAL SPECIFICITY PROTEIN KINASE TTK"/>
    <property type="match status" value="1"/>
</dbReference>
<dbReference type="Pfam" id="PF00069">
    <property type="entry name" value="Pkinase"/>
    <property type="match status" value="1"/>
</dbReference>
<feature type="compositionally biased region" description="Basic and acidic residues" evidence="7">
    <location>
        <begin position="1036"/>
        <end position="1052"/>
    </location>
</feature>
<dbReference type="InterPro" id="IPR017441">
    <property type="entry name" value="Protein_kinase_ATP_BS"/>
</dbReference>
<evidence type="ECO:0000256" key="3">
    <source>
        <dbReference type="ARBA" id="ARBA00022741"/>
    </source>
</evidence>
<dbReference type="PROSITE" id="PS50011">
    <property type="entry name" value="PROTEIN_KINASE_DOM"/>
    <property type="match status" value="1"/>
</dbReference>
<dbReference type="EMBL" id="JALJOR010000001">
    <property type="protein sequence ID" value="KAK9828906.1"/>
    <property type="molecule type" value="Genomic_DNA"/>
</dbReference>
<evidence type="ECO:0000256" key="5">
    <source>
        <dbReference type="ARBA" id="ARBA00022840"/>
    </source>
</evidence>
<dbReference type="GO" id="GO:0034501">
    <property type="term" value="P:protein localization to kinetochore"/>
    <property type="evidence" value="ECO:0007669"/>
    <property type="project" value="TreeGrafter"/>
</dbReference>
<feature type="compositionally biased region" description="Low complexity" evidence="7">
    <location>
        <begin position="304"/>
        <end position="316"/>
    </location>
</feature>
<evidence type="ECO:0000256" key="2">
    <source>
        <dbReference type="ARBA" id="ARBA00022679"/>
    </source>
</evidence>
<proteinExistence type="predicted"/>
<dbReference type="FunFam" id="3.30.200.20:FF:000131">
    <property type="entry name" value="Dual specificity protein kinase TTK"/>
    <property type="match status" value="1"/>
</dbReference>
<keyword evidence="11" id="KW-1185">Reference proteome</keyword>
<evidence type="ECO:0000259" key="9">
    <source>
        <dbReference type="PROSITE" id="PS51489"/>
    </source>
</evidence>
<dbReference type="PROSITE" id="PS00108">
    <property type="entry name" value="PROTEIN_KINASE_ST"/>
    <property type="match status" value="1"/>
</dbReference>
<dbReference type="PROSITE" id="PS00107">
    <property type="entry name" value="PROTEIN_KINASE_ATP"/>
    <property type="match status" value="1"/>
</dbReference>
<evidence type="ECO:0000256" key="4">
    <source>
        <dbReference type="ARBA" id="ARBA00022777"/>
    </source>
</evidence>
<evidence type="ECO:0000256" key="1">
    <source>
        <dbReference type="ARBA" id="ARBA00022527"/>
    </source>
</evidence>